<dbReference type="Proteomes" id="UP001596443">
    <property type="component" value="Unassembled WGS sequence"/>
</dbReference>
<dbReference type="EMBL" id="JBHSWX010000012">
    <property type="protein sequence ID" value="MFC6785252.1"/>
    <property type="molecule type" value="Genomic_DNA"/>
</dbReference>
<keyword evidence="4" id="KW-1185">Reference proteome</keyword>
<sequence>MPTRSLPTGTRLGRVTLTVSDLDAVIPFYRDVVGLTVRERRDGRAVLGVAGGDDVPEDTSSADDLLALNEDADAGPRPSDAAGLFHTAFLFPSRAALGDALARTRDAGARLTGASDHRVSEALYLRDPEGNGVELYRDRPRSEWPEEDGEVQMDTLPLDVDALLADRAGDADEAGEAASAGITIGHVHLEVTDLEAAESFYVDALGFDVRQRMGTDALFVAAGGYHHHVGLNTWNRRRAAVAGTGLAEVEVLLPDDAALAAVRERLTAAAVDVSSDGDGLVALDADGIRVRLSTR</sequence>
<dbReference type="InterPro" id="IPR029068">
    <property type="entry name" value="Glyas_Bleomycin-R_OHBP_Dase"/>
</dbReference>
<feature type="domain" description="VOC" evidence="2">
    <location>
        <begin position="11"/>
        <end position="138"/>
    </location>
</feature>
<proteinExistence type="predicted"/>
<evidence type="ECO:0000313" key="3">
    <source>
        <dbReference type="EMBL" id="MFC6785252.1"/>
    </source>
</evidence>
<evidence type="ECO:0000256" key="1">
    <source>
        <dbReference type="ARBA" id="ARBA00022723"/>
    </source>
</evidence>
<dbReference type="PANTHER" id="PTHR43279">
    <property type="entry name" value="CATECHOL-2,3-DIOXYGENASE"/>
    <property type="match status" value="1"/>
</dbReference>
<accession>A0ABD5T785</accession>
<feature type="domain" description="VOC" evidence="2">
    <location>
        <begin position="183"/>
        <end position="295"/>
    </location>
</feature>
<comment type="caution">
    <text evidence="3">The sequence shown here is derived from an EMBL/GenBank/DDBJ whole genome shotgun (WGS) entry which is preliminary data.</text>
</comment>
<dbReference type="InterPro" id="IPR037523">
    <property type="entry name" value="VOC_core"/>
</dbReference>
<gene>
    <name evidence="3" type="ORF">ACFQFD_04465</name>
</gene>
<organism evidence="3 4">
    <name type="scientific">Halobaculum halobium</name>
    <dbReference type="NCBI Taxonomy" id="3032281"/>
    <lineage>
        <taxon>Archaea</taxon>
        <taxon>Methanobacteriati</taxon>
        <taxon>Methanobacteriota</taxon>
        <taxon>Stenosarchaea group</taxon>
        <taxon>Halobacteria</taxon>
        <taxon>Halobacteriales</taxon>
        <taxon>Haloferacaceae</taxon>
        <taxon>Halobaculum</taxon>
    </lineage>
</organism>
<dbReference type="GO" id="GO:0046872">
    <property type="term" value="F:metal ion binding"/>
    <property type="evidence" value="ECO:0007669"/>
    <property type="project" value="UniProtKB-KW"/>
</dbReference>
<reference evidence="3 4" key="1">
    <citation type="journal article" date="2019" name="Int. J. Syst. Evol. Microbiol.">
        <title>The Global Catalogue of Microorganisms (GCM) 10K type strain sequencing project: providing services to taxonomists for standard genome sequencing and annotation.</title>
        <authorList>
            <consortium name="The Broad Institute Genomics Platform"/>
            <consortium name="The Broad Institute Genome Sequencing Center for Infectious Disease"/>
            <person name="Wu L."/>
            <person name="Ma J."/>
        </authorList>
    </citation>
    <scope>NUCLEOTIDE SEQUENCE [LARGE SCALE GENOMIC DNA]</scope>
    <source>
        <strain evidence="3 4">SYNS20</strain>
    </source>
</reference>
<dbReference type="Pfam" id="PF00903">
    <property type="entry name" value="Glyoxalase"/>
    <property type="match status" value="2"/>
</dbReference>
<dbReference type="GeneID" id="81208273"/>
<dbReference type="AlphaFoldDB" id="A0ABD5T785"/>
<dbReference type="InterPro" id="IPR004360">
    <property type="entry name" value="Glyas_Fos-R_dOase_dom"/>
</dbReference>
<dbReference type="PROSITE" id="PS00934">
    <property type="entry name" value="GLYOXALASE_I_1"/>
    <property type="match status" value="1"/>
</dbReference>
<evidence type="ECO:0000313" key="4">
    <source>
        <dbReference type="Proteomes" id="UP001596443"/>
    </source>
</evidence>
<protein>
    <submittedName>
        <fullName evidence="3">VOC family protein</fullName>
    </submittedName>
</protein>
<dbReference type="SUPFAM" id="SSF54593">
    <property type="entry name" value="Glyoxalase/Bleomycin resistance protein/Dihydroxybiphenyl dioxygenase"/>
    <property type="match status" value="2"/>
</dbReference>
<dbReference type="InterPro" id="IPR018146">
    <property type="entry name" value="Glyoxalase_1_CS"/>
</dbReference>
<dbReference type="PANTHER" id="PTHR43279:SF1">
    <property type="entry name" value="CATECHOL-2,3-DIOXYGENASE"/>
    <property type="match status" value="1"/>
</dbReference>
<dbReference type="CDD" id="cd16359">
    <property type="entry name" value="VOC_BsCatE_like_C"/>
    <property type="match status" value="1"/>
</dbReference>
<keyword evidence="1" id="KW-0479">Metal-binding</keyword>
<dbReference type="RefSeq" id="WP_284062113.1">
    <property type="nucleotide sequence ID" value="NZ_CP126158.1"/>
</dbReference>
<dbReference type="PROSITE" id="PS51819">
    <property type="entry name" value="VOC"/>
    <property type="match status" value="2"/>
</dbReference>
<dbReference type="Gene3D" id="3.10.180.10">
    <property type="entry name" value="2,3-Dihydroxybiphenyl 1,2-Dioxygenase, domain 1"/>
    <property type="match status" value="2"/>
</dbReference>
<evidence type="ECO:0000259" key="2">
    <source>
        <dbReference type="PROSITE" id="PS51819"/>
    </source>
</evidence>
<name>A0ABD5T785_9EURY</name>